<evidence type="ECO:0000256" key="1">
    <source>
        <dbReference type="ARBA" id="ARBA00007689"/>
    </source>
</evidence>
<dbReference type="Proteomes" id="UP000294257">
    <property type="component" value="Unassembled WGS sequence"/>
</dbReference>
<evidence type="ECO:0000259" key="2">
    <source>
        <dbReference type="Pfam" id="PF03795"/>
    </source>
</evidence>
<name>A0A4Q7KPX7_9PSEU</name>
<organism evidence="3 4">
    <name type="scientific">Herbihabitans rhizosphaerae</name>
    <dbReference type="NCBI Taxonomy" id="1872711"/>
    <lineage>
        <taxon>Bacteria</taxon>
        <taxon>Bacillati</taxon>
        <taxon>Actinomycetota</taxon>
        <taxon>Actinomycetes</taxon>
        <taxon>Pseudonocardiales</taxon>
        <taxon>Pseudonocardiaceae</taxon>
        <taxon>Herbihabitans</taxon>
    </lineage>
</organism>
<dbReference type="PANTHER" id="PTHR35174:SF1">
    <property type="entry name" value="BLL0086 PROTEIN"/>
    <property type="match status" value="1"/>
</dbReference>
<dbReference type="InterPro" id="IPR011008">
    <property type="entry name" value="Dimeric_a/b-barrel"/>
</dbReference>
<proteinExistence type="inferred from homology"/>
<dbReference type="Pfam" id="PF03795">
    <property type="entry name" value="YCII"/>
    <property type="match status" value="1"/>
</dbReference>
<dbReference type="OrthoDB" id="4637922at2"/>
<dbReference type="SUPFAM" id="SSF54909">
    <property type="entry name" value="Dimeric alpha+beta barrel"/>
    <property type="match status" value="1"/>
</dbReference>
<keyword evidence="4" id="KW-1185">Reference proteome</keyword>
<feature type="domain" description="YCII-related" evidence="2">
    <location>
        <begin position="18"/>
        <end position="112"/>
    </location>
</feature>
<protein>
    <recommendedName>
        <fullName evidence="2">YCII-related domain-containing protein</fullName>
    </recommendedName>
</protein>
<comment type="caution">
    <text evidence="3">The sequence shown here is derived from an EMBL/GenBank/DDBJ whole genome shotgun (WGS) entry which is preliminary data.</text>
</comment>
<dbReference type="EMBL" id="SGWQ01000005">
    <property type="protein sequence ID" value="RZS37751.1"/>
    <property type="molecule type" value="Genomic_DNA"/>
</dbReference>
<gene>
    <name evidence="3" type="ORF">EV193_105309</name>
</gene>
<dbReference type="RefSeq" id="WP_130345199.1">
    <property type="nucleotide sequence ID" value="NZ_SGWQ01000005.1"/>
</dbReference>
<dbReference type="InterPro" id="IPR005545">
    <property type="entry name" value="YCII"/>
</dbReference>
<sequence length="119" mass="12808">MPNYVGFLRGTGEAQSDLSPEELQHTLERYMAWSEKLAAEGNPPTGGGLSTSKSRVLRRDANGLSVTAGPFVEATEILGGYITIEAADLDEAEQLFSTHPHLDFGSIEVRKVGERGCEA</sequence>
<dbReference type="PANTHER" id="PTHR35174">
    <property type="entry name" value="BLL7171 PROTEIN-RELATED"/>
    <property type="match status" value="1"/>
</dbReference>
<evidence type="ECO:0000313" key="4">
    <source>
        <dbReference type="Proteomes" id="UP000294257"/>
    </source>
</evidence>
<evidence type="ECO:0000313" key="3">
    <source>
        <dbReference type="EMBL" id="RZS37751.1"/>
    </source>
</evidence>
<accession>A0A4Q7KPX7</accession>
<dbReference type="Gene3D" id="3.30.70.1060">
    <property type="entry name" value="Dimeric alpha+beta barrel"/>
    <property type="match status" value="1"/>
</dbReference>
<dbReference type="AlphaFoldDB" id="A0A4Q7KPX7"/>
<reference evidence="3 4" key="1">
    <citation type="submission" date="2019-02" db="EMBL/GenBank/DDBJ databases">
        <title>Genomic Encyclopedia of Type Strains, Phase IV (KMG-IV): sequencing the most valuable type-strain genomes for metagenomic binning, comparative biology and taxonomic classification.</title>
        <authorList>
            <person name="Goeker M."/>
        </authorList>
    </citation>
    <scope>NUCLEOTIDE SEQUENCE [LARGE SCALE GENOMIC DNA]</scope>
    <source>
        <strain evidence="3 4">DSM 101727</strain>
    </source>
</reference>
<comment type="similarity">
    <text evidence="1">Belongs to the YciI family.</text>
</comment>